<name>A0A3S0MQD0_9VIBR</name>
<dbReference type="InterPro" id="IPR012910">
    <property type="entry name" value="Plug_dom"/>
</dbReference>
<feature type="signal peptide" evidence="13">
    <location>
        <begin position="1"/>
        <end position="21"/>
    </location>
</feature>
<keyword evidence="9 10" id="KW-0998">Cell outer membrane</keyword>
<feature type="chain" id="PRO_5018604863" evidence="13">
    <location>
        <begin position="22"/>
        <end position="638"/>
    </location>
</feature>
<keyword evidence="8 10" id="KW-0472">Membrane</keyword>
<evidence type="ECO:0000256" key="13">
    <source>
        <dbReference type="SAM" id="SignalP"/>
    </source>
</evidence>
<dbReference type="SUPFAM" id="SSF56935">
    <property type="entry name" value="Porins"/>
    <property type="match status" value="1"/>
</dbReference>
<evidence type="ECO:0000256" key="10">
    <source>
        <dbReference type="PROSITE-ProRule" id="PRU01360"/>
    </source>
</evidence>
<dbReference type="Gene3D" id="2.40.170.20">
    <property type="entry name" value="TonB-dependent receptor, beta-barrel domain"/>
    <property type="match status" value="1"/>
</dbReference>
<evidence type="ECO:0000256" key="4">
    <source>
        <dbReference type="ARBA" id="ARBA00022452"/>
    </source>
</evidence>
<dbReference type="GO" id="GO:0009279">
    <property type="term" value="C:cell outer membrane"/>
    <property type="evidence" value="ECO:0007669"/>
    <property type="project" value="UniProtKB-SubCell"/>
</dbReference>
<accession>A0A3S0MQD0</accession>
<dbReference type="Gene3D" id="2.170.130.10">
    <property type="entry name" value="TonB-dependent receptor, plug domain"/>
    <property type="match status" value="1"/>
</dbReference>
<keyword evidence="7 12" id="KW-0798">TonB box</keyword>
<evidence type="ECO:0000313" key="16">
    <source>
        <dbReference type="EMBL" id="RTZ17541.1"/>
    </source>
</evidence>
<evidence type="ECO:0000256" key="5">
    <source>
        <dbReference type="ARBA" id="ARBA00022692"/>
    </source>
</evidence>
<evidence type="ECO:0000256" key="1">
    <source>
        <dbReference type="ARBA" id="ARBA00004571"/>
    </source>
</evidence>
<reference evidence="16 17" key="1">
    <citation type="submission" date="2018-12" db="EMBL/GenBank/DDBJ databases">
        <title>Vibrio sp. isolated from China Sea.</title>
        <authorList>
            <person name="Li Y."/>
        </authorList>
    </citation>
    <scope>NUCLEOTIDE SEQUENCE [LARGE SCALE GENOMIC DNA]</scope>
    <source>
        <strain evidence="16 17">BEI207</strain>
    </source>
</reference>
<dbReference type="PROSITE" id="PS01156">
    <property type="entry name" value="TONB_DEPENDENT_REC_2"/>
    <property type="match status" value="1"/>
</dbReference>
<dbReference type="InterPro" id="IPR036942">
    <property type="entry name" value="Beta-barrel_TonB_sf"/>
</dbReference>
<evidence type="ECO:0000256" key="9">
    <source>
        <dbReference type="ARBA" id="ARBA00023237"/>
    </source>
</evidence>
<evidence type="ECO:0000256" key="6">
    <source>
        <dbReference type="ARBA" id="ARBA00022729"/>
    </source>
</evidence>
<feature type="domain" description="TonB-dependent receptor plug" evidence="15">
    <location>
        <begin position="38"/>
        <end position="137"/>
    </location>
</feature>
<evidence type="ECO:0000256" key="8">
    <source>
        <dbReference type="ARBA" id="ARBA00023136"/>
    </source>
</evidence>
<dbReference type="OrthoDB" id="9760494at2"/>
<evidence type="ECO:0000259" key="14">
    <source>
        <dbReference type="Pfam" id="PF00593"/>
    </source>
</evidence>
<proteinExistence type="inferred from homology"/>
<dbReference type="GO" id="GO:0044718">
    <property type="term" value="P:siderophore transmembrane transport"/>
    <property type="evidence" value="ECO:0007669"/>
    <property type="project" value="TreeGrafter"/>
</dbReference>
<feature type="domain" description="TonB-dependent receptor-like beta-barrel" evidence="14">
    <location>
        <begin position="169"/>
        <end position="600"/>
    </location>
</feature>
<dbReference type="Pfam" id="PF07715">
    <property type="entry name" value="Plug"/>
    <property type="match status" value="1"/>
</dbReference>
<dbReference type="AlphaFoldDB" id="A0A3S0MQD0"/>
<evidence type="ECO:0000259" key="15">
    <source>
        <dbReference type="Pfam" id="PF07715"/>
    </source>
</evidence>
<gene>
    <name evidence="16" type="ORF">EJ063_01805</name>
</gene>
<keyword evidence="17" id="KW-1185">Reference proteome</keyword>
<evidence type="ECO:0000256" key="7">
    <source>
        <dbReference type="ARBA" id="ARBA00023077"/>
    </source>
</evidence>
<evidence type="ECO:0000256" key="3">
    <source>
        <dbReference type="ARBA" id="ARBA00022448"/>
    </source>
</evidence>
<dbReference type="EMBL" id="RXZH01000001">
    <property type="protein sequence ID" value="RTZ17541.1"/>
    <property type="molecule type" value="Genomic_DNA"/>
</dbReference>
<dbReference type="Proteomes" id="UP000268973">
    <property type="component" value="Unassembled WGS sequence"/>
</dbReference>
<keyword evidence="5 10" id="KW-0812">Transmembrane</keyword>
<dbReference type="GO" id="GO:0015344">
    <property type="term" value="F:siderophore uptake transmembrane transporter activity"/>
    <property type="evidence" value="ECO:0007669"/>
    <property type="project" value="TreeGrafter"/>
</dbReference>
<dbReference type="InterPro" id="IPR039426">
    <property type="entry name" value="TonB-dep_rcpt-like"/>
</dbReference>
<comment type="subcellular location">
    <subcellularLocation>
        <location evidence="1 10">Cell outer membrane</location>
        <topology evidence="1 10">Multi-pass membrane protein</topology>
    </subcellularLocation>
</comment>
<dbReference type="Pfam" id="PF00593">
    <property type="entry name" value="TonB_dep_Rec_b-barrel"/>
    <property type="match status" value="1"/>
</dbReference>
<keyword evidence="6 13" id="KW-0732">Signal</keyword>
<dbReference type="RefSeq" id="WP_126572297.1">
    <property type="nucleotide sequence ID" value="NZ_RXZH01000001.1"/>
</dbReference>
<dbReference type="CDD" id="cd01347">
    <property type="entry name" value="ligand_gated_channel"/>
    <property type="match status" value="1"/>
</dbReference>
<evidence type="ECO:0000256" key="2">
    <source>
        <dbReference type="ARBA" id="ARBA00009810"/>
    </source>
</evidence>
<dbReference type="PROSITE" id="PS52016">
    <property type="entry name" value="TONB_DEPENDENT_REC_3"/>
    <property type="match status" value="1"/>
</dbReference>
<sequence>MDTVFKLSPIALLVISHAASAAQEPVETIQVVGQQLAGVDSVITADDLDKQQAQDLNDIFRKDAEVSVGGSSGISQKIYVRGLEDTMLNISIDGAEQSGSLFHHQGRLSIEPELIKQVNVSAGAGRATNGPGALGGAIQFKTKDAHDLLSPTERFGALVKGGYYSNTNGYKVSTSLYGEVTDGLGLLASFSQVEGDNIEDGNGEEQPYTKTDQQMALIKLSGDINDKNYVSLSYDYRNDDNTRLNRPHFQPSFKNEPLAQETDRQTITANHVFRSGSYLNLDSSLYTTDNRIAHNDHPKWGTSDGTINTVGAKVFNTAHVGLHTLIAGVDYKKDKSEFETNYAGKQNHTEEGTVYGLFVQDDWQLTDALLLSAGARYDWYELTDNLDQEFDSSGFSPNVGINYQVTTGLELFASYSEAFRGQQIKELFIIDYAANAEDRGPERAKNTELGAKFAYSDFYAGITLFDSTIEDVVASDGSAYTNVGELVTKGLTAYIGYSIDQVNARLSYNQSNPELNGVPLSDEDSTLGTSIGDTWVLDVNYIANDELSLGWNARFVERLTDVADPTVHPEKPGYGVHDIYAQWIPLTEQDLTLTLSVKNVFDKYYFDHASYMAYIGSPIAQGYASAGRDVRFNVSYAF</sequence>
<comment type="caution">
    <text evidence="16">The sequence shown here is derived from an EMBL/GenBank/DDBJ whole genome shotgun (WGS) entry which is preliminary data.</text>
</comment>
<organism evidence="16 17">
    <name type="scientific">Vibrio aquaticus</name>
    <dbReference type="NCBI Taxonomy" id="2496559"/>
    <lineage>
        <taxon>Bacteria</taxon>
        <taxon>Pseudomonadati</taxon>
        <taxon>Pseudomonadota</taxon>
        <taxon>Gammaproteobacteria</taxon>
        <taxon>Vibrionales</taxon>
        <taxon>Vibrionaceae</taxon>
        <taxon>Vibrio</taxon>
    </lineage>
</organism>
<protein>
    <submittedName>
        <fullName evidence="16">TonB-dependent receptor</fullName>
    </submittedName>
</protein>
<evidence type="ECO:0000313" key="17">
    <source>
        <dbReference type="Proteomes" id="UP000268973"/>
    </source>
</evidence>
<dbReference type="InterPro" id="IPR037066">
    <property type="entry name" value="Plug_dom_sf"/>
</dbReference>
<dbReference type="InterPro" id="IPR010917">
    <property type="entry name" value="TonB_rcpt_CS"/>
</dbReference>
<comment type="similarity">
    <text evidence="2 10 12">Belongs to the TonB-dependent receptor family.</text>
</comment>
<keyword evidence="3 10" id="KW-0813">Transport</keyword>
<keyword evidence="16" id="KW-0675">Receptor</keyword>
<dbReference type="InterPro" id="IPR000531">
    <property type="entry name" value="Beta-barrel_TonB"/>
</dbReference>
<keyword evidence="4 10" id="KW-1134">Transmembrane beta strand</keyword>
<evidence type="ECO:0000256" key="11">
    <source>
        <dbReference type="PROSITE-ProRule" id="PRU10144"/>
    </source>
</evidence>
<evidence type="ECO:0000256" key="12">
    <source>
        <dbReference type="RuleBase" id="RU003357"/>
    </source>
</evidence>
<feature type="short sequence motif" description="TonB C-terminal box" evidence="11">
    <location>
        <begin position="621"/>
        <end position="638"/>
    </location>
</feature>
<dbReference type="PANTHER" id="PTHR30069">
    <property type="entry name" value="TONB-DEPENDENT OUTER MEMBRANE RECEPTOR"/>
    <property type="match status" value="1"/>
</dbReference>
<dbReference type="PANTHER" id="PTHR30069:SF41">
    <property type="entry name" value="HEME_HEMOPEXIN UTILIZATION PROTEIN C"/>
    <property type="match status" value="1"/>
</dbReference>